<dbReference type="InterPro" id="IPR021622">
    <property type="entry name" value="Afadin/alpha-actinin-bd"/>
</dbReference>
<evidence type="ECO:0000313" key="6">
    <source>
        <dbReference type="Proteomes" id="UP000019478"/>
    </source>
</evidence>
<dbReference type="OrthoDB" id="312015at2759"/>
<feature type="region of interest" description="Disordered" evidence="4">
    <location>
        <begin position="408"/>
        <end position="437"/>
    </location>
</feature>
<comment type="similarity">
    <text evidence="1">Belongs to the ADIP family.</text>
</comment>
<dbReference type="RefSeq" id="XP_007738767.1">
    <property type="nucleotide sequence ID" value="XM_007740577.1"/>
</dbReference>
<feature type="coiled-coil region" evidence="3">
    <location>
        <begin position="87"/>
        <end position="142"/>
    </location>
</feature>
<feature type="region of interest" description="Disordered" evidence="4">
    <location>
        <begin position="543"/>
        <end position="574"/>
    </location>
</feature>
<reference evidence="5 6" key="1">
    <citation type="submission" date="2013-03" db="EMBL/GenBank/DDBJ databases">
        <title>The Genome Sequence of Capronia epimyces CBS 606.96.</title>
        <authorList>
            <consortium name="The Broad Institute Genomics Platform"/>
            <person name="Cuomo C."/>
            <person name="de Hoog S."/>
            <person name="Gorbushina A."/>
            <person name="Walker B."/>
            <person name="Young S.K."/>
            <person name="Zeng Q."/>
            <person name="Gargeya S."/>
            <person name="Fitzgerald M."/>
            <person name="Haas B."/>
            <person name="Abouelleil A."/>
            <person name="Allen A.W."/>
            <person name="Alvarado L."/>
            <person name="Arachchi H.M."/>
            <person name="Berlin A.M."/>
            <person name="Chapman S.B."/>
            <person name="Gainer-Dewar J."/>
            <person name="Goldberg J."/>
            <person name="Griggs A."/>
            <person name="Gujja S."/>
            <person name="Hansen M."/>
            <person name="Howarth C."/>
            <person name="Imamovic A."/>
            <person name="Ireland A."/>
            <person name="Larimer J."/>
            <person name="McCowan C."/>
            <person name="Murphy C."/>
            <person name="Pearson M."/>
            <person name="Poon T.W."/>
            <person name="Priest M."/>
            <person name="Roberts A."/>
            <person name="Saif S."/>
            <person name="Shea T."/>
            <person name="Sisk P."/>
            <person name="Sykes S."/>
            <person name="Wortman J."/>
            <person name="Nusbaum C."/>
            <person name="Birren B."/>
        </authorList>
    </citation>
    <scope>NUCLEOTIDE SEQUENCE [LARGE SCALE GENOMIC DNA]</scope>
    <source>
        <strain evidence="5 6">CBS 606.96</strain>
    </source>
</reference>
<dbReference type="Pfam" id="PF11559">
    <property type="entry name" value="ADIP"/>
    <property type="match status" value="1"/>
</dbReference>
<dbReference type="STRING" id="1182542.W9X8S6"/>
<evidence type="ECO:0000313" key="5">
    <source>
        <dbReference type="EMBL" id="EXJ76842.1"/>
    </source>
</evidence>
<evidence type="ECO:0000256" key="1">
    <source>
        <dbReference type="ARBA" id="ARBA00009291"/>
    </source>
</evidence>
<dbReference type="HOGENOM" id="CLU_010128_1_0_1"/>
<evidence type="ECO:0000256" key="3">
    <source>
        <dbReference type="SAM" id="Coils"/>
    </source>
</evidence>
<dbReference type="eggNOG" id="ENOG502RZ1J">
    <property type="taxonomic scope" value="Eukaryota"/>
</dbReference>
<dbReference type="EMBL" id="AMGY01000012">
    <property type="protein sequence ID" value="EXJ76842.1"/>
    <property type="molecule type" value="Genomic_DNA"/>
</dbReference>
<keyword evidence="2 3" id="KW-0175">Coiled coil</keyword>
<comment type="caution">
    <text evidence="5">The sequence shown here is derived from an EMBL/GenBank/DDBJ whole genome shotgun (WGS) entry which is preliminary data.</text>
</comment>
<sequence length="585" mass="65389">MDSQSLERASHYLNNLLLARGLLSTGKPIDFARPDSDGRTTDTTMARIINLVHDLVLRRDEDAEQREILAMNIRAARAEGAQRVLDIQKLQDKNTELARVAVSAESQERALKTAARKAEARAKELKEQMLKMKSTLDQVRAKCLSDVRKRDTELDKLKAHLTGLQRGKKEASGIKINVINWEPDIKAKEKRNGEDVNCTEWSLEKESNDFLAAVLNETSTENTSLRRIITDTMAILSDLTGLSQAADDTEGEEATAIPGQFRKSSRERGCLSQELTSCAVLADQMSTILEHCQSILKDPSFVPIEEVHVRDEEIIKLRAGWEKMATKWKEAVTMMDDWRRRAGHNGEGLSDNDFAGLEFGEGVAMLPNGHPVFGADEEVPSVLYENSNAGDEAIQEAAIKEMRHPSLQGSFDTEDHQESDLDIPPEPTTKRLASSPRKARLNIGKPVRPLRAIDHNMNASPRRNVDIKYCSKHPAELGLDPLDGQWETGDDVLQPKADFRTAQKTPTKHTLNKDEDSQRHVRRGEEATLTVAEKLAVVEAEACQARSRPQRTKKRKQVDTQRVKRGSGRRSTLSPEELAVLIGIE</sequence>
<organism evidence="5 6">
    <name type="scientific">Capronia epimyces CBS 606.96</name>
    <dbReference type="NCBI Taxonomy" id="1182542"/>
    <lineage>
        <taxon>Eukaryota</taxon>
        <taxon>Fungi</taxon>
        <taxon>Dikarya</taxon>
        <taxon>Ascomycota</taxon>
        <taxon>Pezizomycotina</taxon>
        <taxon>Eurotiomycetes</taxon>
        <taxon>Chaetothyriomycetidae</taxon>
        <taxon>Chaetothyriales</taxon>
        <taxon>Herpotrichiellaceae</taxon>
        <taxon>Capronia</taxon>
    </lineage>
</organism>
<keyword evidence="6" id="KW-1185">Reference proteome</keyword>
<gene>
    <name evidence="5" type="ORF">A1O3_10487</name>
</gene>
<evidence type="ECO:0000256" key="2">
    <source>
        <dbReference type="ARBA" id="ARBA00023054"/>
    </source>
</evidence>
<accession>W9X8S6</accession>
<dbReference type="Proteomes" id="UP000019478">
    <property type="component" value="Unassembled WGS sequence"/>
</dbReference>
<name>W9X8S6_9EURO</name>
<proteinExistence type="inferred from homology"/>
<evidence type="ECO:0000256" key="4">
    <source>
        <dbReference type="SAM" id="MobiDB-lite"/>
    </source>
</evidence>
<dbReference type="AlphaFoldDB" id="W9X8S6"/>
<dbReference type="GeneID" id="19174567"/>
<evidence type="ECO:0008006" key="7">
    <source>
        <dbReference type="Google" id="ProtNLM"/>
    </source>
</evidence>
<protein>
    <recommendedName>
        <fullName evidence="7">NIMA interactive protein</fullName>
    </recommendedName>
</protein>